<evidence type="ECO:0000313" key="3">
    <source>
        <dbReference type="Proteomes" id="UP000063308"/>
    </source>
</evidence>
<protein>
    <submittedName>
        <fullName evidence="2">Uncharacterized protein</fullName>
    </submittedName>
</protein>
<proteinExistence type="predicted"/>
<sequence length="101" mass="10545">MDGKRFVPEFDPAPFDASGAPVNRHPTLAGAGPNAVTAQPRSSPARRDASGKMVAQGAYRLDMIPAQTRVAFVAKENRCPLLRIMPTASNSAAAADPRASG</sequence>
<reference evidence="2 3" key="1">
    <citation type="submission" date="2014-11" db="EMBL/GenBank/DDBJ databases">
        <title>Symbiosis island explosion on the genome of extra-slow-growing strains of soybean bradyrhizobia with massive insertion sequences.</title>
        <authorList>
            <person name="Iida T."/>
            <person name="Minamisawa K."/>
        </authorList>
    </citation>
    <scope>NUCLEOTIDE SEQUENCE [LARGE SCALE GENOMIC DNA]</scope>
    <source>
        <strain evidence="2 3">NK6</strain>
    </source>
</reference>
<accession>A0A0E4BVA6</accession>
<dbReference type="AlphaFoldDB" id="A0A0E4BVA6"/>
<dbReference type="Proteomes" id="UP000063308">
    <property type="component" value="Chromosome"/>
</dbReference>
<dbReference type="EMBL" id="AP014685">
    <property type="protein sequence ID" value="BAR61054.1"/>
    <property type="molecule type" value="Genomic_DNA"/>
</dbReference>
<evidence type="ECO:0000313" key="2">
    <source>
        <dbReference type="EMBL" id="BAR61054.1"/>
    </source>
</evidence>
<evidence type="ECO:0000256" key="1">
    <source>
        <dbReference type="SAM" id="MobiDB-lite"/>
    </source>
</evidence>
<feature type="region of interest" description="Disordered" evidence="1">
    <location>
        <begin position="1"/>
        <end position="51"/>
    </location>
</feature>
<organism evidence="2 3">
    <name type="scientific">Bradyrhizobium diazoefficiens</name>
    <dbReference type="NCBI Taxonomy" id="1355477"/>
    <lineage>
        <taxon>Bacteria</taxon>
        <taxon>Pseudomonadati</taxon>
        <taxon>Pseudomonadota</taxon>
        <taxon>Alphaproteobacteria</taxon>
        <taxon>Hyphomicrobiales</taxon>
        <taxon>Nitrobacteraceae</taxon>
        <taxon>Bradyrhizobium</taxon>
    </lineage>
</organism>
<gene>
    <name evidence="2" type="ORF">NK6_7903</name>
</gene>
<name>A0A0E4BVA6_9BRAD</name>